<accession>A0A2S6HGC4</accession>
<reference evidence="1 2" key="1">
    <citation type="submission" date="2018-02" db="EMBL/GenBank/DDBJ databases">
        <title>Subsurface microbial communities from deep shales in Ohio and West Virginia, USA.</title>
        <authorList>
            <person name="Wrighton K."/>
        </authorList>
    </citation>
    <scope>NUCLEOTIDE SEQUENCE [LARGE SCALE GENOMIC DNA]</scope>
    <source>
        <strain evidence="1 2">OWC-DMM</strain>
    </source>
</reference>
<proteinExistence type="predicted"/>
<dbReference type="Proteomes" id="UP000240010">
    <property type="component" value="Unassembled WGS sequence"/>
</dbReference>
<evidence type="ECO:0000313" key="1">
    <source>
        <dbReference type="EMBL" id="PPK76529.1"/>
    </source>
</evidence>
<sequence>MKQHPHIDNYVYDSRWPMLLGFLLFTLLTGCDLDSSEKNRPPVNPDHGKRVEINGEKFRIIYIGGVRFRFPDNNTFVWASQSGDIHIHLDWPNIPPGKVPETKYIEWLDGKISRSNQVEVQVIGKEEPIQIDTSKTVEQWWNLGPPNYIVHDDLTLGLKIYSPKEFPTQPAYAFSLTPLEHQPVLVLYGDIFFNYVPKVEVRIHMMGWRGGGISPNWKDTYLGVVETLNKYREDK</sequence>
<evidence type="ECO:0008006" key="3">
    <source>
        <dbReference type="Google" id="ProtNLM"/>
    </source>
</evidence>
<dbReference type="AlphaFoldDB" id="A0A2S6HGC4"/>
<name>A0A2S6HGC4_9GAMM</name>
<organism evidence="1 2">
    <name type="scientific">Methylobacter tundripaludum</name>
    <dbReference type="NCBI Taxonomy" id="173365"/>
    <lineage>
        <taxon>Bacteria</taxon>
        <taxon>Pseudomonadati</taxon>
        <taxon>Pseudomonadota</taxon>
        <taxon>Gammaproteobacteria</taxon>
        <taxon>Methylococcales</taxon>
        <taxon>Methylococcaceae</taxon>
        <taxon>Methylobacter</taxon>
    </lineage>
</organism>
<dbReference type="RefSeq" id="WP_104428237.1">
    <property type="nucleotide sequence ID" value="NZ_PTIZ01000003.1"/>
</dbReference>
<gene>
    <name evidence="1" type="ORF">B0F87_103136</name>
</gene>
<protein>
    <recommendedName>
        <fullName evidence="3">Lipoprotein</fullName>
    </recommendedName>
</protein>
<dbReference type="PROSITE" id="PS51257">
    <property type="entry name" value="PROKAR_LIPOPROTEIN"/>
    <property type="match status" value="1"/>
</dbReference>
<evidence type="ECO:0000313" key="2">
    <source>
        <dbReference type="Proteomes" id="UP000240010"/>
    </source>
</evidence>
<comment type="caution">
    <text evidence="1">The sequence shown here is derived from an EMBL/GenBank/DDBJ whole genome shotgun (WGS) entry which is preliminary data.</text>
</comment>
<dbReference type="EMBL" id="PTIZ01000003">
    <property type="protein sequence ID" value="PPK76529.1"/>
    <property type="molecule type" value="Genomic_DNA"/>
</dbReference>